<feature type="transmembrane region" description="Helical" evidence="1">
    <location>
        <begin position="415"/>
        <end position="432"/>
    </location>
</feature>
<dbReference type="AlphaFoldDB" id="A0A918Z8J6"/>
<feature type="transmembrane region" description="Helical" evidence="1">
    <location>
        <begin position="45"/>
        <end position="74"/>
    </location>
</feature>
<feature type="transmembrane region" description="Helical" evidence="1">
    <location>
        <begin position="86"/>
        <end position="107"/>
    </location>
</feature>
<comment type="caution">
    <text evidence="2">The sequence shown here is derived from an EMBL/GenBank/DDBJ whole genome shotgun (WGS) entry which is preliminary data.</text>
</comment>
<keyword evidence="3" id="KW-1185">Reference proteome</keyword>
<keyword evidence="1" id="KW-0812">Transmembrane</keyword>
<feature type="transmembrane region" description="Helical" evidence="1">
    <location>
        <begin position="113"/>
        <end position="132"/>
    </location>
</feature>
<keyword evidence="1" id="KW-0472">Membrane</keyword>
<keyword evidence="1" id="KW-1133">Transmembrane helix</keyword>
<feature type="transmembrane region" description="Helical" evidence="1">
    <location>
        <begin position="184"/>
        <end position="208"/>
    </location>
</feature>
<proteinExistence type="predicted"/>
<feature type="transmembrane region" description="Helical" evidence="1">
    <location>
        <begin position="139"/>
        <end position="154"/>
    </location>
</feature>
<reference evidence="2" key="1">
    <citation type="journal article" date="2014" name="Int. J. Syst. Evol. Microbiol.">
        <title>Complete genome sequence of Corynebacterium casei LMG S-19264T (=DSM 44701T), isolated from a smear-ripened cheese.</title>
        <authorList>
            <consortium name="US DOE Joint Genome Institute (JGI-PGF)"/>
            <person name="Walter F."/>
            <person name="Albersmeier A."/>
            <person name="Kalinowski J."/>
            <person name="Ruckert C."/>
        </authorList>
    </citation>
    <scope>NUCLEOTIDE SEQUENCE</scope>
    <source>
        <strain evidence="2">KCTC 32020</strain>
    </source>
</reference>
<dbReference type="EMBL" id="BNCF01000015">
    <property type="protein sequence ID" value="GHE41257.1"/>
    <property type="molecule type" value="Genomic_DNA"/>
</dbReference>
<gene>
    <name evidence="2" type="ORF">GCM10007167_23990</name>
</gene>
<sequence>MLCLLAAGLALALHSPGHLSVDSTIQLHEAHSGRIESWAPPFMSALLAWLGPGSVATALFVLLNTAATYGAFWMIARGTAETPWPWWRLSVALILIANPVVFAYVGIVWKDVLLASLCVLALSLTVAASRAYNPRHRRALAFLALLTLLPIPMVRQQGLLLMPVFAIAPALLIAESAPAQSRKWVLATVGVAVLAGYLLLRFAVAATFTQGPDGRDLSVGARIIRAYDLAGIQARTGATGPLARAGAPAETLGAIQETYSGDRVDRLNAHPSVSRYFGSLDEEALKALWWDSIKRHPIAYARHRLSAFVWLLGLRDPGKCLPVLVGVDGVPDFLSESRLRAENEPRDDWLYEKYKGLFHTPLWQHWFYVLLLLAAAIGAWRRGTRARRILLPWVAGLTLFVGAFLPTSIACDFRYLFLLIPCVTAILLALVVPEQAARGPAPP</sequence>
<name>A0A918Z8J6_9GAMM</name>
<feature type="transmembrane region" description="Helical" evidence="1">
    <location>
        <begin position="389"/>
        <end position="409"/>
    </location>
</feature>
<evidence type="ECO:0000256" key="1">
    <source>
        <dbReference type="SAM" id="Phobius"/>
    </source>
</evidence>
<organism evidence="2 3">
    <name type="scientific">Vulcaniibacterium thermophilum</name>
    <dbReference type="NCBI Taxonomy" id="1169913"/>
    <lineage>
        <taxon>Bacteria</taxon>
        <taxon>Pseudomonadati</taxon>
        <taxon>Pseudomonadota</taxon>
        <taxon>Gammaproteobacteria</taxon>
        <taxon>Lysobacterales</taxon>
        <taxon>Lysobacteraceae</taxon>
        <taxon>Vulcaniibacterium</taxon>
    </lineage>
</organism>
<evidence type="ECO:0000313" key="2">
    <source>
        <dbReference type="EMBL" id="GHE41257.1"/>
    </source>
</evidence>
<dbReference type="Proteomes" id="UP000636453">
    <property type="component" value="Unassembled WGS sequence"/>
</dbReference>
<feature type="transmembrane region" description="Helical" evidence="1">
    <location>
        <begin position="363"/>
        <end position="380"/>
    </location>
</feature>
<evidence type="ECO:0000313" key="3">
    <source>
        <dbReference type="Proteomes" id="UP000636453"/>
    </source>
</evidence>
<reference evidence="2" key="2">
    <citation type="submission" date="2020-09" db="EMBL/GenBank/DDBJ databases">
        <authorList>
            <person name="Sun Q."/>
            <person name="Kim S."/>
        </authorList>
    </citation>
    <scope>NUCLEOTIDE SEQUENCE</scope>
    <source>
        <strain evidence="2">KCTC 32020</strain>
    </source>
</reference>
<feature type="transmembrane region" description="Helical" evidence="1">
    <location>
        <begin position="160"/>
        <end position="177"/>
    </location>
</feature>
<accession>A0A918Z8J6</accession>
<protein>
    <submittedName>
        <fullName evidence="2">Uncharacterized protein</fullName>
    </submittedName>
</protein>